<reference evidence="4 5" key="1">
    <citation type="journal article" date="2020" name="ISME J.">
        <title>Uncovering the hidden diversity of litter-decomposition mechanisms in mushroom-forming fungi.</title>
        <authorList>
            <person name="Floudas D."/>
            <person name="Bentzer J."/>
            <person name="Ahren D."/>
            <person name="Johansson T."/>
            <person name="Persson P."/>
            <person name="Tunlid A."/>
        </authorList>
    </citation>
    <scope>NUCLEOTIDE SEQUENCE [LARGE SCALE GENOMIC DNA]</scope>
    <source>
        <strain evidence="4 5">CBS 101986</strain>
    </source>
</reference>
<dbReference type="Pfam" id="PF20151">
    <property type="entry name" value="DUF6533"/>
    <property type="match status" value="1"/>
</dbReference>
<proteinExistence type="predicted"/>
<protein>
    <recommendedName>
        <fullName evidence="3">DUF6533 domain-containing protein</fullName>
    </recommendedName>
</protein>
<sequence>MYSTREDRARRRSLVSITKAGYCCDPSTAAAEVTPARSSHMTTKNSQLSPVCRPRTPQEATGWSVARVHRGQPEAIRVYRGLPKVASSFGSVGIESRSGLGSNPARDQVYLTEVPPECLLLRHLVNLPAVNAVMNAGEIDALTTSIQYTRLVSYVGGMHSALDRFLRRLSNCGKAGSIAILVYDTLITLDQEIRAVWQSKWNYPRLLYVLTRYSCLLEAGVIIALLTVPGDNYTLCSAIFQSNAWLFVFGLATGELIMTIRTWAVWEKKQAIKYILIGCYVLLVGNGLVVTGMFVRTLEFAPNPRTPYIGCYATRTDPIIFVSWIMLLVYDTLMFILMAISAFRAFRQGGSSRLVTVVYQDGLSYYLYLFGA</sequence>
<dbReference type="AlphaFoldDB" id="A0A8H5BR47"/>
<dbReference type="EMBL" id="JAACJJ010000014">
    <property type="protein sequence ID" value="KAF5327053.1"/>
    <property type="molecule type" value="Genomic_DNA"/>
</dbReference>
<keyword evidence="2" id="KW-0812">Transmembrane</keyword>
<evidence type="ECO:0000313" key="5">
    <source>
        <dbReference type="Proteomes" id="UP000567179"/>
    </source>
</evidence>
<feature type="compositionally biased region" description="Polar residues" evidence="1">
    <location>
        <begin position="37"/>
        <end position="49"/>
    </location>
</feature>
<gene>
    <name evidence="4" type="ORF">D9619_005000</name>
</gene>
<dbReference type="InterPro" id="IPR045340">
    <property type="entry name" value="DUF6533"/>
</dbReference>
<keyword evidence="2" id="KW-1133">Transmembrane helix</keyword>
<feature type="transmembrane region" description="Helical" evidence="2">
    <location>
        <begin position="318"/>
        <end position="343"/>
    </location>
</feature>
<organism evidence="4 5">
    <name type="scientific">Psilocybe cf. subviscida</name>
    <dbReference type="NCBI Taxonomy" id="2480587"/>
    <lineage>
        <taxon>Eukaryota</taxon>
        <taxon>Fungi</taxon>
        <taxon>Dikarya</taxon>
        <taxon>Basidiomycota</taxon>
        <taxon>Agaricomycotina</taxon>
        <taxon>Agaricomycetes</taxon>
        <taxon>Agaricomycetidae</taxon>
        <taxon>Agaricales</taxon>
        <taxon>Agaricineae</taxon>
        <taxon>Strophariaceae</taxon>
        <taxon>Psilocybe</taxon>
    </lineage>
</organism>
<dbReference type="Proteomes" id="UP000567179">
    <property type="component" value="Unassembled WGS sequence"/>
</dbReference>
<evidence type="ECO:0000259" key="3">
    <source>
        <dbReference type="Pfam" id="PF20151"/>
    </source>
</evidence>
<evidence type="ECO:0000313" key="4">
    <source>
        <dbReference type="EMBL" id="KAF5327053.1"/>
    </source>
</evidence>
<keyword evidence="5" id="KW-1185">Reference proteome</keyword>
<accession>A0A8H5BR47</accession>
<dbReference type="OrthoDB" id="3341843at2759"/>
<feature type="region of interest" description="Disordered" evidence="1">
    <location>
        <begin position="37"/>
        <end position="56"/>
    </location>
</feature>
<feature type="domain" description="DUF6533" evidence="3">
    <location>
        <begin position="177"/>
        <end position="216"/>
    </location>
</feature>
<feature type="transmembrane region" description="Helical" evidence="2">
    <location>
        <begin position="274"/>
        <end position="298"/>
    </location>
</feature>
<comment type="caution">
    <text evidence="4">The sequence shown here is derived from an EMBL/GenBank/DDBJ whole genome shotgun (WGS) entry which is preliminary data.</text>
</comment>
<feature type="transmembrane region" description="Helical" evidence="2">
    <location>
        <begin position="206"/>
        <end position="226"/>
    </location>
</feature>
<keyword evidence="2" id="KW-0472">Membrane</keyword>
<name>A0A8H5BR47_9AGAR</name>
<evidence type="ECO:0000256" key="1">
    <source>
        <dbReference type="SAM" id="MobiDB-lite"/>
    </source>
</evidence>
<evidence type="ECO:0000256" key="2">
    <source>
        <dbReference type="SAM" id="Phobius"/>
    </source>
</evidence>